<dbReference type="Pfam" id="PF00933">
    <property type="entry name" value="Glyco_hydro_3"/>
    <property type="match status" value="1"/>
</dbReference>
<evidence type="ECO:0000256" key="3">
    <source>
        <dbReference type="ARBA" id="ARBA00023277"/>
    </source>
</evidence>
<evidence type="ECO:0000313" key="6">
    <source>
        <dbReference type="EMBL" id="QGW29934.1"/>
    </source>
</evidence>
<dbReference type="InterPro" id="IPR019800">
    <property type="entry name" value="Glyco_hydro_3_AS"/>
</dbReference>
<dbReference type="Pfam" id="PF01915">
    <property type="entry name" value="Glyco_hydro_3_C"/>
    <property type="match status" value="1"/>
</dbReference>
<dbReference type="GO" id="GO:0008422">
    <property type="term" value="F:beta-glucosidase activity"/>
    <property type="evidence" value="ECO:0007669"/>
    <property type="project" value="UniProtKB-ARBA"/>
</dbReference>
<gene>
    <name evidence="6" type="ORF">GLV81_00470</name>
</gene>
<protein>
    <submittedName>
        <fullName evidence="6">Beta-glucosidase</fullName>
    </submittedName>
</protein>
<dbReference type="InterPro" id="IPR017853">
    <property type="entry name" value="GH"/>
</dbReference>
<dbReference type="Proteomes" id="UP000426027">
    <property type="component" value="Chromosome"/>
</dbReference>
<dbReference type="Gene3D" id="3.40.50.1700">
    <property type="entry name" value="Glycoside hydrolase family 3 C-terminal domain"/>
    <property type="match status" value="1"/>
</dbReference>
<feature type="domain" description="Fibronectin type III-like" evidence="5">
    <location>
        <begin position="639"/>
        <end position="710"/>
    </location>
</feature>
<dbReference type="SUPFAM" id="SSF52279">
    <property type="entry name" value="Beta-D-glucan exohydrolase, C-terminal domain"/>
    <property type="match status" value="1"/>
</dbReference>
<dbReference type="Gene3D" id="2.60.40.10">
    <property type="entry name" value="Immunoglobulins"/>
    <property type="match status" value="1"/>
</dbReference>
<dbReference type="SUPFAM" id="SSF51445">
    <property type="entry name" value="(Trans)glycosidases"/>
    <property type="match status" value="1"/>
</dbReference>
<evidence type="ECO:0000256" key="4">
    <source>
        <dbReference type="RuleBase" id="RU361161"/>
    </source>
</evidence>
<dbReference type="SMART" id="SM01217">
    <property type="entry name" value="Fn3_like"/>
    <property type="match status" value="1"/>
</dbReference>
<dbReference type="PROSITE" id="PS00775">
    <property type="entry name" value="GLYCOSYL_HYDROL_F3"/>
    <property type="match status" value="1"/>
</dbReference>
<dbReference type="InterPro" id="IPR050288">
    <property type="entry name" value="Cellulose_deg_GH3"/>
</dbReference>
<evidence type="ECO:0000256" key="2">
    <source>
        <dbReference type="ARBA" id="ARBA00022801"/>
    </source>
</evidence>
<keyword evidence="4" id="KW-0326">Glycosidase</keyword>
<evidence type="ECO:0000313" key="7">
    <source>
        <dbReference type="Proteomes" id="UP000426027"/>
    </source>
</evidence>
<dbReference type="InterPro" id="IPR036881">
    <property type="entry name" value="Glyco_hydro_3_C_sf"/>
</dbReference>
<keyword evidence="3" id="KW-0119">Carbohydrate metabolism</keyword>
<dbReference type="KEGG" id="fls:GLV81_00470"/>
<comment type="similarity">
    <text evidence="1 4">Belongs to the glycosyl hydrolase 3 family.</text>
</comment>
<dbReference type="PANTHER" id="PTHR42715">
    <property type="entry name" value="BETA-GLUCOSIDASE"/>
    <property type="match status" value="1"/>
</dbReference>
<organism evidence="6 7">
    <name type="scientific">Phnomibacter ginsenosidimutans</name>
    <dbReference type="NCBI Taxonomy" id="2676868"/>
    <lineage>
        <taxon>Bacteria</taxon>
        <taxon>Pseudomonadati</taxon>
        <taxon>Bacteroidota</taxon>
        <taxon>Chitinophagia</taxon>
        <taxon>Chitinophagales</taxon>
        <taxon>Chitinophagaceae</taxon>
        <taxon>Phnomibacter</taxon>
    </lineage>
</organism>
<evidence type="ECO:0000256" key="1">
    <source>
        <dbReference type="ARBA" id="ARBA00005336"/>
    </source>
</evidence>
<dbReference type="InterPro" id="IPR002772">
    <property type="entry name" value="Glyco_hydro_3_C"/>
</dbReference>
<dbReference type="Pfam" id="PF14310">
    <property type="entry name" value="Fn3-like"/>
    <property type="match status" value="1"/>
</dbReference>
<accession>A0A6I6GBV1</accession>
<name>A0A6I6GBV1_9BACT</name>
<dbReference type="FunFam" id="2.60.40.10:FF:000495">
    <property type="entry name" value="Periplasmic beta-glucosidase"/>
    <property type="match status" value="1"/>
</dbReference>
<dbReference type="InterPro" id="IPR036962">
    <property type="entry name" value="Glyco_hydro_3_N_sf"/>
</dbReference>
<dbReference type="InterPro" id="IPR001764">
    <property type="entry name" value="Glyco_hydro_3_N"/>
</dbReference>
<dbReference type="InterPro" id="IPR026891">
    <property type="entry name" value="Fn3-like"/>
</dbReference>
<dbReference type="InterPro" id="IPR013783">
    <property type="entry name" value="Ig-like_fold"/>
</dbReference>
<dbReference type="PRINTS" id="PR00133">
    <property type="entry name" value="GLHYDRLASE3"/>
</dbReference>
<keyword evidence="7" id="KW-1185">Reference proteome</keyword>
<keyword evidence="2 4" id="KW-0378">Hydrolase</keyword>
<dbReference type="PANTHER" id="PTHR42715:SF10">
    <property type="entry name" value="BETA-GLUCOSIDASE"/>
    <property type="match status" value="1"/>
</dbReference>
<dbReference type="EMBL" id="CP046566">
    <property type="protein sequence ID" value="QGW29934.1"/>
    <property type="molecule type" value="Genomic_DNA"/>
</dbReference>
<dbReference type="GO" id="GO:0005975">
    <property type="term" value="P:carbohydrate metabolic process"/>
    <property type="evidence" value="ECO:0007669"/>
    <property type="project" value="InterPro"/>
</dbReference>
<evidence type="ECO:0000259" key="5">
    <source>
        <dbReference type="SMART" id="SM01217"/>
    </source>
</evidence>
<dbReference type="Gene3D" id="3.20.20.300">
    <property type="entry name" value="Glycoside hydrolase, family 3, N-terminal domain"/>
    <property type="match status" value="1"/>
</dbReference>
<proteinExistence type="inferred from homology"/>
<reference evidence="6 7" key="1">
    <citation type="submission" date="2019-11" db="EMBL/GenBank/DDBJ databases">
        <authorList>
            <person name="Im W.T."/>
        </authorList>
    </citation>
    <scope>NUCLEOTIDE SEQUENCE [LARGE SCALE GENOMIC DNA]</scope>
    <source>
        <strain evidence="6 7">SB-02</strain>
    </source>
</reference>
<sequence length="747" mass="80798">MSLEEKARLVVGMGMNIPGMPNMSNGPTVGQTMDKVPGAAGTTFAIPRLGLRTTVVADGPAGVRIAPVREGDKNKTYYCTAFPIATLIASSWDTTLAANIGKAMGNELKSYGMDVLLAPALNIHRNPLGGRNFEYYSEDPIVSGFMTSAMVNGIESNGVGTSIKHYAANNQETNRNQVNTIVSERALREIYLRGFEIAVKQAQPWTVMSSYNRINGVSASHSYELLTSILRKEWGFKGMVMTDWFGGYDAVAQMQAGNDLLMPGTPNQVKDIMAAVENGKLSMAVLDENAGRVTDYILRTPSQQGYAFNNAPDLTTHAAIARQAAAEGMVLLQNKSQALPLPASVKSIAAFGNTSYDFIAGGTGSGDVNEAYTVSLAEGLRNAGYTLDATLQQQYTQYIADAKAKQPAKKFFFELPPPIAEMPIDPALLEAKANSCDVAFVTIGRNAGEFQDRQQPNDFDLTTAEQNLLQQVATAFHAKGKKMIVILNIGGVIETASWRQHADAILLAWQGGQEGGNAVADILKGKVNPSGKLTTSFPLQYADVPSANNFPGIELSQEEVKSSFGMSMGKPSEVTYEEGIYVGYRYYQTFGKPVAFPFGFGLSYSQFHISKLVLSQPQFKGSITATVTVTNTGKVAGKEVVQLYLSAPARAMHKPGMELKTFAKTKLLQPGETQTLRFTLQPKDLASFDTQQTAWVAEQGTYIVHAGNAVNSIHQRVSFTLPSSLLVEQCQKVLVPQRAINELQPPR</sequence>
<dbReference type="AlphaFoldDB" id="A0A6I6GBV1"/>